<dbReference type="Pfam" id="PF00149">
    <property type="entry name" value="Metallophos"/>
    <property type="match status" value="1"/>
</dbReference>
<name>A0A6I4ZWK2_9BACI</name>
<protein>
    <submittedName>
        <fullName evidence="5">Metallophosphoesterase</fullName>
    </submittedName>
</protein>
<dbReference type="GO" id="GO:0016020">
    <property type="term" value="C:membrane"/>
    <property type="evidence" value="ECO:0007669"/>
    <property type="project" value="GOC"/>
</dbReference>
<dbReference type="InterPro" id="IPR029052">
    <property type="entry name" value="Metallo-depent_PP-like"/>
</dbReference>
<dbReference type="InterPro" id="IPR051158">
    <property type="entry name" value="Metallophosphoesterase_sf"/>
</dbReference>
<evidence type="ECO:0000259" key="4">
    <source>
        <dbReference type="Pfam" id="PF00149"/>
    </source>
</evidence>
<sequence length="272" mass="31672">MQLEESVGEIILEIVLIIIISVLAVAIVWDVLFLLPTRWLKVERVKWDSKAKKKVIQISDLHIKHLRVPITTLKQLIEDEQPDYVFLTGDFIDKNEKEFPKLERFLTMIQQTGVETYAVLGNHDRYIEEVHKLEEILGKYQVHLLKNEYVEKEDLFIVGIDDFCQGHHDIKRSFQFSNPLIKDILVLTHDPDIVDDLKESYTMLVSGHLHGKQVNVPYLFKVADMGRLAKRGIYKGQHVHSNGTFYISKGIGQSRWNIRFMVRSEVTIHELS</sequence>
<keyword evidence="3" id="KW-0812">Transmembrane</keyword>
<evidence type="ECO:0000313" key="6">
    <source>
        <dbReference type="Proteomes" id="UP000468638"/>
    </source>
</evidence>
<dbReference type="PANTHER" id="PTHR31302">
    <property type="entry name" value="TRANSMEMBRANE PROTEIN WITH METALLOPHOSPHOESTERASE DOMAIN-RELATED"/>
    <property type="match status" value="1"/>
</dbReference>
<evidence type="ECO:0000313" key="5">
    <source>
        <dbReference type="EMBL" id="MYL32330.1"/>
    </source>
</evidence>
<keyword evidence="2" id="KW-0378">Hydrolase</keyword>
<dbReference type="InterPro" id="IPR004843">
    <property type="entry name" value="Calcineurin-like_PHP"/>
</dbReference>
<keyword evidence="3" id="KW-1133">Transmembrane helix</keyword>
<keyword evidence="1" id="KW-0479">Metal-binding</keyword>
<dbReference type="Proteomes" id="UP000468638">
    <property type="component" value="Unassembled WGS sequence"/>
</dbReference>
<dbReference type="AlphaFoldDB" id="A0A6I4ZWK2"/>
<evidence type="ECO:0000256" key="3">
    <source>
        <dbReference type="SAM" id="Phobius"/>
    </source>
</evidence>
<keyword evidence="3" id="KW-0472">Membrane</keyword>
<reference evidence="5 6" key="1">
    <citation type="submission" date="2019-11" db="EMBL/GenBank/DDBJ databases">
        <title>Genome sequences of 17 halophilic strains isolated from different environments.</title>
        <authorList>
            <person name="Furrow R.E."/>
        </authorList>
    </citation>
    <scope>NUCLEOTIDE SEQUENCE [LARGE SCALE GENOMIC DNA]</scope>
    <source>
        <strain evidence="5 6">22514_16_FS</strain>
    </source>
</reference>
<dbReference type="Gene3D" id="3.60.21.10">
    <property type="match status" value="1"/>
</dbReference>
<dbReference type="SUPFAM" id="SSF56300">
    <property type="entry name" value="Metallo-dependent phosphatases"/>
    <property type="match status" value="1"/>
</dbReference>
<proteinExistence type="predicted"/>
<dbReference type="GO" id="GO:0009245">
    <property type="term" value="P:lipid A biosynthetic process"/>
    <property type="evidence" value="ECO:0007669"/>
    <property type="project" value="TreeGrafter"/>
</dbReference>
<dbReference type="GO" id="GO:0046872">
    <property type="term" value="F:metal ion binding"/>
    <property type="evidence" value="ECO:0007669"/>
    <property type="project" value="UniProtKB-KW"/>
</dbReference>
<feature type="domain" description="Calcineurin-like phosphoesterase" evidence="4">
    <location>
        <begin position="54"/>
        <end position="210"/>
    </location>
</feature>
<dbReference type="GO" id="GO:0008758">
    <property type="term" value="F:UDP-2,3-diacylglucosamine hydrolase activity"/>
    <property type="evidence" value="ECO:0007669"/>
    <property type="project" value="TreeGrafter"/>
</dbReference>
<feature type="transmembrane region" description="Helical" evidence="3">
    <location>
        <begin position="12"/>
        <end position="35"/>
    </location>
</feature>
<evidence type="ECO:0000256" key="2">
    <source>
        <dbReference type="ARBA" id="ARBA00022801"/>
    </source>
</evidence>
<comment type="caution">
    <text evidence="5">The sequence shown here is derived from an EMBL/GenBank/DDBJ whole genome shotgun (WGS) entry which is preliminary data.</text>
</comment>
<gene>
    <name evidence="5" type="ORF">GLW05_01755</name>
</gene>
<evidence type="ECO:0000256" key="1">
    <source>
        <dbReference type="ARBA" id="ARBA00022723"/>
    </source>
</evidence>
<organism evidence="5 6">
    <name type="scientific">Pontibacillus yanchengensis</name>
    <dbReference type="NCBI Taxonomy" id="462910"/>
    <lineage>
        <taxon>Bacteria</taxon>
        <taxon>Bacillati</taxon>
        <taxon>Bacillota</taxon>
        <taxon>Bacilli</taxon>
        <taxon>Bacillales</taxon>
        <taxon>Bacillaceae</taxon>
        <taxon>Pontibacillus</taxon>
    </lineage>
</organism>
<dbReference type="PANTHER" id="PTHR31302:SF31">
    <property type="entry name" value="PHOSPHODIESTERASE YAEI"/>
    <property type="match status" value="1"/>
</dbReference>
<accession>A0A6I4ZWK2</accession>
<dbReference type="EMBL" id="WMEQ01000001">
    <property type="protein sequence ID" value="MYL32330.1"/>
    <property type="molecule type" value="Genomic_DNA"/>
</dbReference>